<keyword evidence="3" id="KW-1185">Reference proteome</keyword>
<reference evidence="1" key="2">
    <citation type="submission" date="2012-12" db="EMBL/GenBank/DDBJ databases">
        <authorList>
            <person name="Gao Y.W."/>
            <person name="Fan S.T."/>
            <person name="Sun H.T."/>
            <person name="Wang Z."/>
            <person name="Gao X.L."/>
            <person name="Li Y.G."/>
            <person name="Wang T.C."/>
            <person name="Zhang K."/>
            <person name="Xu W.W."/>
            <person name="Yu Z.J."/>
            <person name="Xia X.Z."/>
        </authorList>
    </citation>
    <scope>NUCLEOTIDE SEQUENCE</scope>
    <source>
        <strain evidence="1">FR3</strain>
    </source>
</reference>
<organism evidence="1">
    <name type="scientific">Brugia malayi</name>
    <name type="common">Filarial nematode worm</name>
    <dbReference type="NCBI Taxonomy" id="6279"/>
    <lineage>
        <taxon>Eukaryota</taxon>
        <taxon>Metazoa</taxon>
        <taxon>Ecdysozoa</taxon>
        <taxon>Nematoda</taxon>
        <taxon>Chromadorea</taxon>
        <taxon>Rhabditida</taxon>
        <taxon>Spirurina</taxon>
        <taxon>Spiruromorpha</taxon>
        <taxon>Filarioidea</taxon>
        <taxon>Onchocercidae</taxon>
        <taxon>Brugia</taxon>
    </lineage>
</organism>
<protein>
    <submittedName>
        <fullName evidence="4">Bm1097, isoform a</fullName>
    </submittedName>
    <submittedName>
        <fullName evidence="1">Bm1097, isoform b</fullName>
    </submittedName>
</protein>
<evidence type="ECO:0000313" key="1">
    <source>
        <dbReference type="EMBL" id="CDQ03262.1"/>
    </source>
</evidence>
<evidence type="ECO:0000313" key="2">
    <source>
        <dbReference type="EMBL" id="VIO88274.1"/>
    </source>
</evidence>
<dbReference type="WBParaSite" id="Bm1097a.1">
    <property type="protein sequence ID" value="Bm1097a.1"/>
    <property type="gene ID" value="WBGene00221358"/>
</dbReference>
<name>A0A0J9Y7D3_BRUMA</name>
<evidence type="ECO:0000313" key="4">
    <source>
        <dbReference type="WBParaSite" id="Bm1097a.1"/>
    </source>
</evidence>
<accession>A0A0J9Y7D3</accession>
<accession>A0A0K0IQ71</accession>
<reference evidence="1 3" key="1">
    <citation type="journal article" date="2007" name="Science">
        <title>Draft genome of the filarial nematode parasite Brugia malayi.</title>
        <authorList>
            <person name="Ghedin E."/>
            <person name="Wang S."/>
            <person name="Spiro D."/>
            <person name="Caler E."/>
            <person name="Zhao Q."/>
            <person name="Crabtree J."/>
            <person name="Allen J.E."/>
            <person name="Delcher A.L."/>
            <person name="Guiliano D.B."/>
            <person name="Miranda-Saavedra D."/>
            <person name="Angiuoli S.V."/>
            <person name="Creasy T."/>
            <person name="Amedeo P."/>
            <person name="Haas B."/>
            <person name="El-Sayed N.M."/>
            <person name="Wortman J.R."/>
            <person name="Feldblyum T."/>
            <person name="Tallon L."/>
            <person name="Schatz M."/>
            <person name="Shumway M."/>
            <person name="Koo H."/>
            <person name="Salzberg S.L."/>
            <person name="Schobel S."/>
            <person name="Pertea M."/>
            <person name="Pop M."/>
            <person name="White O."/>
            <person name="Barton G.J."/>
            <person name="Carlow C.K."/>
            <person name="Crawford M.J."/>
            <person name="Daub J."/>
            <person name="Dimmic M.W."/>
            <person name="Estes C.F."/>
            <person name="Foster J.M."/>
            <person name="Ganatra M."/>
            <person name="Gregory W.F."/>
            <person name="Johnson N.M."/>
            <person name="Jin J."/>
            <person name="Komuniecki R."/>
            <person name="Korf I."/>
            <person name="Kumar S."/>
            <person name="Laney S."/>
            <person name="Li B.W."/>
            <person name="Li W."/>
            <person name="Lindblom T.H."/>
            <person name="Lustigman S."/>
            <person name="Ma D."/>
            <person name="Maina C.V."/>
            <person name="Martin D.M."/>
            <person name="McCarter J.P."/>
            <person name="McReynolds L."/>
            <person name="Mitreva M."/>
            <person name="Nutman T.B."/>
            <person name="Parkinson J."/>
            <person name="Peregrin-Alvarez J.M."/>
            <person name="Poole C."/>
            <person name="Ren Q."/>
            <person name="Saunders L."/>
            <person name="Sluder A.E."/>
            <person name="Smith K."/>
            <person name="Stanke M."/>
            <person name="Unnasch T.R."/>
            <person name="Ware J."/>
            <person name="Wei A.D."/>
            <person name="Weil G."/>
            <person name="Williams D.J."/>
            <person name="Zhang Y."/>
            <person name="Williams S.A."/>
            <person name="Fraser-Liggett C."/>
            <person name="Slatko B."/>
            <person name="Blaxter M.L."/>
            <person name="Scott A.L."/>
        </authorList>
    </citation>
    <scope>NUCLEOTIDE SEQUENCE</scope>
    <source>
        <strain evidence="1 3">FR3</strain>
    </source>
</reference>
<dbReference type="OrthoDB" id="5852119at2759"/>
<dbReference type="Proteomes" id="UP000006672">
    <property type="component" value="Unassembled WGS sequence"/>
</dbReference>
<evidence type="ECO:0000313" key="5">
    <source>
        <dbReference type="WormBase" id="Bm1097b"/>
    </source>
</evidence>
<dbReference type="WormBase" id="Bm1097b">
    <property type="protein sequence ID" value="BM00023"/>
    <property type="gene ID" value="WBGene00221358"/>
</dbReference>
<dbReference type="EMBL" id="CAAKNF010000196">
    <property type="protein sequence ID" value="VIO88274.1"/>
    <property type="molecule type" value="Genomic_DNA"/>
</dbReference>
<reference evidence="2" key="3">
    <citation type="submission" date="2019-04" db="EMBL/GenBank/DDBJ databases">
        <authorList>
            <person name="Howe K."/>
            <person name="Paulini M."/>
            <person name="Williams G."/>
        </authorList>
    </citation>
    <scope>NUCLEOTIDE SEQUENCE [LARGE SCALE GENOMIC DNA]</scope>
    <source>
        <strain evidence="2">FR3</strain>
    </source>
</reference>
<reference evidence="4" key="4">
    <citation type="submission" date="2022-04" db="UniProtKB">
        <authorList>
            <consortium name="WormBaseParasite"/>
        </authorList>
    </citation>
    <scope>IDENTIFICATION</scope>
</reference>
<gene>
    <name evidence="4" type="primary">Bm1_15580</name>
    <name evidence="1 5" type="ORF">Bm1097</name>
    <name evidence="2" type="ORF">BM_BM1097</name>
    <name evidence="1" type="ORF">BM_Bm1097</name>
</gene>
<evidence type="ECO:0000313" key="3">
    <source>
        <dbReference type="Proteomes" id="UP000006672"/>
    </source>
</evidence>
<accession>A0A4E9EVV3</accession>
<sequence length="55" mass="6409">MIAKLIGIVAGNVRNQDYHGLLKLVFIYMMVKRVNQECPVANKYNEMMSEEEGRY</sequence>
<dbReference type="EMBL" id="LN855353">
    <property type="protein sequence ID" value="CDQ03262.1"/>
    <property type="molecule type" value="Genomic_DNA"/>
</dbReference>
<dbReference type="AlphaFoldDB" id="A0A0J9Y7D3"/>
<proteinExistence type="predicted"/>